<gene>
    <name evidence="2" type="ORF">SD71_17315</name>
</gene>
<dbReference type="Proteomes" id="UP000054526">
    <property type="component" value="Unassembled WGS sequence"/>
</dbReference>
<dbReference type="PROSITE" id="PS51272">
    <property type="entry name" value="SLH"/>
    <property type="match status" value="2"/>
</dbReference>
<dbReference type="InterPro" id="IPR001119">
    <property type="entry name" value="SLH_dom"/>
</dbReference>
<dbReference type="RefSeq" id="WP_041065898.1">
    <property type="nucleotide sequence ID" value="NZ_JXAL01000026.1"/>
</dbReference>
<evidence type="ECO:0000259" key="1">
    <source>
        <dbReference type="PROSITE" id="PS51272"/>
    </source>
</evidence>
<feature type="domain" description="SLH" evidence="1">
    <location>
        <begin position="170"/>
        <end position="233"/>
    </location>
</feature>
<evidence type="ECO:0000313" key="3">
    <source>
        <dbReference type="Proteomes" id="UP000054526"/>
    </source>
</evidence>
<protein>
    <recommendedName>
        <fullName evidence="1">SLH domain-containing protein</fullName>
    </recommendedName>
</protein>
<keyword evidence="3" id="KW-1185">Reference proteome</keyword>
<dbReference type="Pfam" id="PF00395">
    <property type="entry name" value="SLH"/>
    <property type="match status" value="2"/>
</dbReference>
<comment type="caution">
    <text evidence="2">The sequence shown here is derived from an EMBL/GenBank/DDBJ whole genome shotgun (WGS) entry which is preliminary data.</text>
</comment>
<name>A0ABR5A154_9BACL</name>
<accession>A0ABR5A154</accession>
<dbReference type="EMBL" id="JXAL01000026">
    <property type="protein sequence ID" value="KIL34789.1"/>
    <property type="molecule type" value="Genomic_DNA"/>
</dbReference>
<feature type="domain" description="SLH" evidence="1">
    <location>
        <begin position="32"/>
        <end position="95"/>
    </location>
</feature>
<sequence length="899" mass="95358">MNVHMKKWVSGAALASVIWTGTVWTTADAAAAAAPFSDVKAGHWAEKHISKLALQGILKGGTGGKFNPNNAVSREEAVIIALRFMGIDDQVNSSQVIVLPSSLQIKEDYKKYLNLAFQKKLLLLEEEVALAGKEKGQAWGRSPASREWITRLLVRAVGKEADAKAMAADEASFNDHAKIDAKLVGYINAAVAAGLVKGVTAGNFDPKAAVTRATASTLFSRAESQLPVAYAGQVNGVLLSISTGQLSVLHGDGSIRDYTITPDTSIYRFDSDNLSSLTGLKQYAEATLISNGDGSIGYVEQTSDKPKVNVHEGTLTRVSESLNRLTVLIGEDYKPFTYDPEHPPVVTDSNGRSIALKDLPINVDVKVMVDTVRTEGRVVAVNVKQSVLNKTGSGTVAAWNAVSRSLQLKDSVTGATENLTVSANATIKQNGANLALDQLKAGDAITYEVKTGLVTSIVITKSGQQAISGKLVTVSKADKTIQFTVNDKLQAEYLADNAAVKIQGLNDATIDDLQKDDAVTLTLDANGKVNMITVTNRTVQTLNGATVAGYVADTKTLSLIDASGKARNLFIGSNVRYDLNGTSLLAEAALPMITVKGKKLNVSFSGENAVVVSIVAKYSGTVVENNTTSKTLNIMPSAGNVITLQYQTPAVEIYGQNSETYADIRAGDQVTVLLNAAQDQAATVLVQKNVQFEAVSVDTAAGKLRVKRSDGATEEWTVASGVTLQDDNGAAIGLGSITAGSLINATLQGNTAVTIKKVAVVYGRVSSVNSAAASLDILTPSGAIVTKTAGSSPLIMRDNVVLGSLTAVQPDDRVEIRKDENDRIVIQIVPALRKEVWYYDNSARTLNVLHEMSDTNYSFALHPDVYIHQGTTALTTSNLQNGDAVSLYMLRGKVVEIAK</sequence>
<reference evidence="2 3" key="1">
    <citation type="submission" date="2014-12" db="EMBL/GenBank/DDBJ databases">
        <title>Draft genome sequence of Cohnella kolymensis strain B-2846.</title>
        <authorList>
            <person name="Karlyshev A.V."/>
            <person name="Kudryashova E.B."/>
        </authorList>
    </citation>
    <scope>NUCLEOTIDE SEQUENCE [LARGE SCALE GENOMIC DNA]</scope>
    <source>
        <strain evidence="2 3">VKM B-2846</strain>
    </source>
</reference>
<proteinExistence type="predicted"/>
<organism evidence="2 3">
    <name type="scientific">Cohnella kolymensis</name>
    <dbReference type="NCBI Taxonomy" id="1590652"/>
    <lineage>
        <taxon>Bacteria</taxon>
        <taxon>Bacillati</taxon>
        <taxon>Bacillota</taxon>
        <taxon>Bacilli</taxon>
        <taxon>Bacillales</taxon>
        <taxon>Paenibacillaceae</taxon>
        <taxon>Cohnella</taxon>
    </lineage>
</organism>
<evidence type="ECO:0000313" key="2">
    <source>
        <dbReference type="EMBL" id="KIL34789.1"/>
    </source>
</evidence>